<reference evidence="9" key="2">
    <citation type="journal article" date="2024" name="Antonie Van Leeuwenhoek">
        <title>Roseihalotalea indica gen. nov., sp. nov., a halophilic Bacteroidetes from mesopelagic Southwest Indian Ocean with higher carbohydrate metabolic potential.</title>
        <authorList>
            <person name="Chen B."/>
            <person name="Zhang M."/>
            <person name="Lin D."/>
            <person name="Ye J."/>
            <person name="Tang K."/>
        </authorList>
    </citation>
    <scope>NUCLEOTIDE SEQUENCE</scope>
    <source>
        <strain evidence="9">TK19036</strain>
    </source>
</reference>
<comment type="subcellular location">
    <subcellularLocation>
        <location evidence="1 7">Cell membrane</location>
        <topology evidence="1 7">Multi-pass membrane protein</topology>
    </subcellularLocation>
</comment>
<keyword evidence="3 7" id="KW-1003">Cell membrane</keyword>
<feature type="transmembrane region" description="Helical" evidence="7">
    <location>
        <begin position="146"/>
        <end position="169"/>
    </location>
</feature>
<evidence type="ECO:0000256" key="1">
    <source>
        <dbReference type="ARBA" id="ARBA00004651"/>
    </source>
</evidence>
<dbReference type="PANTHER" id="PTHR30353:SF0">
    <property type="entry name" value="TRANSMEMBRANE PROTEIN"/>
    <property type="match status" value="1"/>
</dbReference>
<dbReference type="GO" id="GO:0005886">
    <property type="term" value="C:plasma membrane"/>
    <property type="evidence" value="ECO:0007669"/>
    <property type="project" value="UniProtKB-SubCell"/>
</dbReference>
<evidence type="ECO:0000256" key="2">
    <source>
        <dbReference type="ARBA" id="ARBA00010792"/>
    </source>
</evidence>
<sequence>MMVSWMDWINPETILKQGGIWLLLLIIFLETGIFVGVFLPGDSLLLTAGLLCGTIYLDVSLHELILGLTVAGFLGSVAGYAFGFKTGGYLLPKRENIFFNKKYLSIAEDYYLRYGNAAFVIGRFLPVARTFLPILAGLVKAHWGTFLVYNALGTGAWVSVMVGSGYWLGQQFPDLIHSVELLVIALILITSVPILLSWFRQRHKHTLKSKIPHS</sequence>
<dbReference type="AlphaFoldDB" id="A0AA49JD80"/>
<evidence type="ECO:0000256" key="4">
    <source>
        <dbReference type="ARBA" id="ARBA00022692"/>
    </source>
</evidence>
<evidence type="ECO:0000256" key="7">
    <source>
        <dbReference type="RuleBase" id="RU367016"/>
    </source>
</evidence>
<dbReference type="InterPro" id="IPR032818">
    <property type="entry name" value="DedA-like"/>
</dbReference>
<dbReference type="EMBL" id="CP120682">
    <property type="protein sequence ID" value="WKN35576.1"/>
    <property type="molecule type" value="Genomic_DNA"/>
</dbReference>
<protein>
    <submittedName>
        <fullName evidence="9">DedA family protein</fullName>
    </submittedName>
</protein>
<organism evidence="9">
    <name type="scientific">Roseihalotalea indica</name>
    <dbReference type="NCBI Taxonomy" id="2867963"/>
    <lineage>
        <taxon>Bacteria</taxon>
        <taxon>Pseudomonadati</taxon>
        <taxon>Bacteroidota</taxon>
        <taxon>Cytophagia</taxon>
        <taxon>Cytophagales</taxon>
        <taxon>Catalimonadaceae</taxon>
        <taxon>Roseihalotalea</taxon>
    </lineage>
</organism>
<accession>A0AA49JD80</accession>
<name>A0AA49JD80_9BACT</name>
<gene>
    <name evidence="9" type="ORF">K4G66_24705</name>
</gene>
<feature type="transmembrane region" description="Helical" evidence="7">
    <location>
        <begin position="181"/>
        <end position="199"/>
    </location>
</feature>
<proteinExistence type="inferred from homology"/>
<keyword evidence="4 7" id="KW-0812">Transmembrane</keyword>
<keyword evidence="5 7" id="KW-1133">Transmembrane helix</keyword>
<feature type="domain" description="VTT" evidence="8">
    <location>
        <begin position="39"/>
        <end position="166"/>
    </location>
</feature>
<evidence type="ECO:0000256" key="5">
    <source>
        <dbReference type="ARBA" id="ARBA00022989"/>
    </source>
</evidence>
<feature type="transmembrane region" description="Helical" evidence="7">
    <location>
        <begin position="20"/>
        <end position="52"/>
    </location>
</feature>
<evidence type="ECO:0000256" key="6">
    <source>
        <dbReference type="ARBA" id="ARBA00023136"/>
    </source>
</evidence>
<keyword evidence="6 7" id="KW-0472">Membrane</keyword>
<reference evidence="9" key="1">
    <citation type="journal article" date="2023" name="Comput. Struct. Biotechnol. J.">
        <title>Discovery of a novel marine Bacteroidetes with a rich repertoire of carbohydrate-active enzymes.</title>
        <authorList>
            <person name="Chen B."/>
            <person name="Liu G."/>
            <person name="Chen Q."/>
            <person name="Wang H."/>
            <person name="Liu L."/>
            <person name="Tang K."/>
        </authorList>
    </citation>
    <scope>NUCLEOTIDE SEQUENCE</scope>
    <source>
        <strain evidence="9">TK19036</strain>
    </source>
</reference>
<dbReference type="Pfam" id="PF09335">
    <property type="entry name" value="VTT_dom"/>
    <property type="match status" value="1"/>
</dbReference>
<evidence type="ECO:0000313" key="9">
    <source>
        <dbReference type="EMBL" id="WKN35576.1"/>
    </source>
</evidence>
<dbReference type="PANTHER" id="PTHR30353">
    <property type="entry name" value="INNER MEMBRANE PROTEIN DEDA-RELATED"/>
    <property type="match status" value="1"/>
</dbReference>
<evidence type="ECO:0000259" key="8">
    <source>
        <dbReference type="Pfam" id="PF09335"/>
    </source>
</evidence>
<comment type="similarity">
    <text evidence="2 7">Belongs to the DedA family.</text>
</comment>
<feature type="transmembrane region" description="Helical" evidence="7">
    <location>
        <begin position="64"/>
        <end position="83"/>
    </location>
</feature>
<feature type="transmembrane region" description="Helical" evidence="7">
    <location>
        <begin position="117"/>
        <end position="139"/>
    </location>
</feature>
<dbReference type="InterPro" id="IPR032816">
    <property type="entry name" value="VTT_dom"/>
</dbReference>
<evidence type="ECO:0000256" key="3">
    <source>
        <dbReference type="ARBA" id="ARBA00022475"/>
    </source>
</evidence>